<comment type="caution">
    <text evidence="10">The sequence shown here is derived from an EMBL/GenBank/DDBJ whole genome shotgun (WGS) entry which is preliminary data.</text>
</comment>
<evidence type="ECO:0000256" key="1">
    <source>
        <dbReference type="ARBA" id="ARBA00001286"/>
    </source>
</evidence>
<evidence type="ECO:0000313" key="10">
    <source>
        <dbReference type="EMBL" id="OGW96943.1"/>
    </source>
</evidence>
<keyword evidence="5" id="KW-0808">Transferase</keyword>
<evidence type="ECO:0000256" key="3">
    <source>
        <dbReference type="ARBA" id="ARBA00011918"/>
    </source>
</evidence>
<sequence length="172" mass="19378">MSLMILSGYAKTAVGEFLIRASKRGIVSINFPTKRRSDLSIPVSSQESLQHIKMCEKGLLRFFKGRQAELSGIPIDWQQFGTFDRRIYQALRNVPPGETICYGELARRSGFPKAARAVGNALNRNPVPILIPCHRVLRKDGSLGGFSSGIGWKRKLLHLDKKQNRTFHKRSN</sequence>
<dbReference type="InterPro" id="IPR036388">
    <property type="entry name" value="WH-like_DNA-bd_sf"/>
</dbReference>
<dbReference type="InterPro" id="IPR036217">
    <property type="entry name" value="MethylDNA_cys_MeTrfase_DNAb"/>
</dbReference>
<evidence type="ECO:0000256" key="8">
    <source>
        <dbReference type="ARBA" id="ARBA00049348"/>
    </source>
</evidence>
<dbReference type="EMBL" id="MHFR01000045">
    <property type="protein sequence ID" value="OGW96943.1"/>
    <property type="molecule type" value="Genomic_DNA"/>
</dbReference>
<dbReference type="InterPro" id="IPR014048">
    <property type="entry name" value="MethylDNA_cys_MeTrfase_DNA-bd"/>
</dbReference>
<keyword evidence="7" id="KW-0234">DNA repair</keyword>
<dbReference type="PANTHER" id="PTHR10815:SF5">
    <property type="entry name" value="METHYLATED-DNA--PROTEIN-CYSTEINE METHYLTRANSFERASE"/>
    <property type="match status" value="1"/>
</dbReference>
<protein>
    <recommendedName>
        <fullName evidence="3">methylated-DNA--[protein]-cysteine S-methyltransferase</fullName>
        <ecNumber evidence="3">2.1.1.63</ecNumber>
    </recommendedName>
</protein>
<dbReference type="CDD" id="cd06445">
    <property type="entry name" value="ATase"/>
    <property type="match status" value="1"/>
</dbReference>
<dbReference type="SUPFAM" id="SSF46767">
    <property type="entry name" value="Methylated DNA-protein cysteine methyltransferase, C-terminal domain"/>
    <property type="match status" value="1"/>
</dbReference>
<dbReference type="GO" id="GO:0006281">
    <property type="term" value="P:DNA repair"/>
    <property type="evidence" value="ECO:0007669"/>
    <property type="project" value="UniProtKB-KW"/>
</dbReference>
<dbReference type="EC" id="2.1.1.63" evidence="3"/>
<comment type="catalytic activity">
    <reaction evidence="8">
        <text>a 6-O-methyl-2'-deoxyguanosine in DNA + L-cysteinyl-[protein] = S-methyl-L-cysteinyl-[protein] + a 2'-deoxyguanosine in DNA</text>
        <dbReference type="Rhea" id="RHEA:24000"/>
        <dbReference type="Rhea" id="RHEA-COMP:10131"/>
        <dbReference type="Rhea" id="RHEA-COMP:10132"/>
        <dbReference type="Rhea" id="RHEA-COMP:11367"/>
        <dbReference type="Rhea" id="RHEA-COMP:11368"/>
        <dbReference type="ChEBI" id="CHEBI:29950"/>
        <dbReference type="ChEBI" id="CHEBI:82612"/>
        <dbReference type="ChEBI" id="CHEBI:85445"/>
        <dbReference type="ChEBI" id="CHEBI:85448"/>
        <dbReference type="EC" id="2.1.1.63"/>
    </reaction>
</comment>
<organism evidence="10 11">
    <name type="scientific">Candidatus Danuiimicrobium aquiferis</name>
    <dbReference type="NCBI Taxonomy" id="1801832"/>
    <lineage>
        <taxon>Bacteria</taxon>
        <taxon>Pseudomonadati</taxon>
        <taxon>Candidatus Omnitrophota</taxon>
        <taxon>Candidatus Danuiimicrobium</taxon>
    </lineage>
</organism>
<accession>A0A1G1KVI5</accession>
<feature type="domain" description="Methylated-DNA-[protein]-cysteine S-methyltransferase DNA binding" evidence="9">
    <location>
        <begin position="83"/>
        <end position="161"/>
    </location>
</feature>
<keyword evidence="4" id="KW-0489">Methyltransferase</keyword>
<evidence type="ECO:0000313" key="11">
    <source>
        <dbReference type="Proteomes" id="UP000178187"/>
    </source>
</evidence>
<gene>
    <name evidence="10" type="ORF">A3G33_02980</name>
</gene>
<keyword evidence="6" id="KW-0227">DNA damage</keyword>
<dbReference type="PANTHER" id="PTHR10815">
    <property type="entry name" value="METHYLATED-DNA--PROTEIN-CYSTEINE METHYLTRANSFERASE"/>
    <property type="match status" value="1"/>
</dbReference>
<evidence type="ECO:0000256" key="5">
    <source>
        <dbReference type="ARBA" id="ARBA00022679"/>
    </source>
</evidence>
<dbReference type="Proteomes" id="UP000178187">
    <property type="component" value="Unassembled WGS sequence"/>
</dbReference>
<evidence type="ECO:0000259" key="9">
    <source>
        <dbReference type="Pfam" id="PF01035"/>
    </source>
</evidence>
<evidence type="ECO:0000256" key="2">
    <source>
        <dbReference type="ARBA" id="ARBA00008711"/>
    </source>
</evidence>
<proteinExistence type="inferred from homology"/>
<evidence type="ECO:0000256" key="4">
    <source>
        <dbReference type="ARBA" id="ARBA00022603"/>
    </source>
</evidence>
<dbReference type="Gene3D" id="1.10.10.10">
    <property type="entry name" value="Winged helix-like DNA-binding domain superfamily/Winged helix DNA-binding domain"/>
    <property type="match status" value="1"/>
</dbReference>
<dbReference type="GO" id="GO:0032259">
    <property type="term" value="P:methylation"/>
    <property type="evidence" value="ECO:0007669"/>
    <property type="project" value="UniProtKB-KW"/>
</dbReference>
<dbReference type="AlphaFoldDB" id="A0A1G1KVI5"/>
<dbReference type="FunFam" id="1.10.10.10:FF:000214">
    <property type="entry name" value="Methylated-DNA--protein-cysteine methyltransferase"/>
    <property type="match status" value="1"/>
</dbReference>
<dbReference type="InterPro" id="IPR001497">
    <property type="entry name" value="MethylDNA_cys_MeTrfase_AS"/>
</dbReference>
<evidence type="ECO:0000256" key="7">
    <source>
        <dbReference type="ARBA" id="ARBA00023204"/>
    </source>
</evidence>
<comment type="catalytic activity">
    <reaction evidence="1">
        <text>a 4-O-methyl-thymidine in DNA + L-cysteinyl-[protein] = a thymidine in DNA + S-methyl-L-cysteinyl-[protein]</text>
        <dbReference type="Rhea" id="RHEA:53428"/>
        <dbReference type="Rhea" id="RHEA-COMP:10131"/>
        <dbReference type="Rhea" id="RHEA-COMP:10132"/>
        <dbReference type="Rhea" id="RHEA-COMP:13555"/>
        <dbReference type="Rhea" id="RHEA-COMP:13556"/>
        <dbReference type="ChEBI" id="CHEBI:29950"/>
        <dbReference type="ChEBI" id="CHEBI:82612"/>
        <dbReference type="ChEBI" id="CHEBI:137386"/>
        <dbReference type="ChEBI" id="CHEBI:137387"/>
        <dbReference type="EC" id="2.1.1.63"/>
    </reaction>
</comment>
<dbReference type="GO" id="GO:0003908">
    <property type="term" value="F:methylated-DNA-[protein]-cysteine S-methyltransferase activity"/>
    <property type="evidence" value="ECO:0007669"/>
    <property type="project" value="UniProtKB-EC"/>
</dbReference>
<dbReference type="NCBIfam" id="TIGR00589">
    <property type="entry name" value="ogt"/>
    <property type="match status" value="1"/>
</dbReference>
<comment type="similarity">
    <text evidence="2">Belongs to the MGMT family.</text>
</comment>
<dbReference type="Pfam" id="PF01035">
    <property type="entry name" value="DNA_binding_1"/>
    <property type="match status" value="1"/>
</dbReference>
<name>A0A1G1KVI5_9BACT</name>
<reference evidence="10 11" key="1">
    <citation type="journal article" date="2016" name="Nat. Commun.">
        <title>Thousands of microbial genomes shed light on interconnected biogeochemical processes in an aquifer system.</title>
        <authorList>
            <person name="Anantharaman K."/>
            <person name="Brown C.T."/>
            <person name="Hug L.A."/>
            <person name="Sharon I."/>
            <person name="Castelle C.J."/>
            <person name="Probst A.J."/>
            <person name="Thomas B.C."/>
            <person name="Singh A."/>
            <person name="Wilkins M.J."/>
            <person name="Karaoz U."/>
            <person name="Brodie E.L."/>
            <person name="Williams K.H."/>
            <person name="Hubbard S.S."/>
            <person name="Banfield J.F."/>
        </authorList>
    </citation>
    <scope>NUCLEOTIDE SEQUENCE [LARGE SCALE GENOMIC DNA]</scope>
</reference>
<dbReference type="PROSITE" id="PS00374">
    <property type="entry name" value="MGMT"/>
    <property type="match status" value="1"/>
</dbReference>
<evidence type="ECO:0000256" key="6">
    <source>
        <dbReference type="ARBA" id="ARBA00022763"/>
    </source>
</evidence>